<evidence type="ECO:0000259" key="3">
    <source>
        <dbReference type="PROSITE" id="PS50921"/>
    </source>
</evidence>
<dbReference type="AlphaFoldDB" id="A0A1G7HD04"/>
<dbReference type="InterPro" id="IPR003018">
    <property type="entry name" value="GAF"/>
</dbReference>
<feature type="domain" description="ANTAR" evidence="3">
    <location>
        <begin position="173"/>
        <end position="234"/>
    </location>
</feature>
<sequence length="242" mass="26024">MTSPDADGPDAAVVQSAFDELGRLNFAEHSLESIVRTVTELTARVLPGEPIASVTILRGGRASTVASSGDLAFELDQEQYRLGAGPCLSAAATGRPSEIADTRSDQQWPDFAAVAAEAGCDSMLSHPLPVREQVSGALNVYARQLTTADQRTRDLLVRLTAYAAVPVSNMYLYEAAVARAEHLQSALDSRAVIDQAKGILMERFRLTPDAAFQALTRVSMETNTKLRDVAVRFVASGEFRPD</sequence>
<gene>
    <name evidence="4" type="ORF">SAMN05660662_0530</name>
</gene>
<keyword evidence="1" id="KW-0805">Transcription regulation</keyword>
<dbReference type="Gene3D" id="1.10.10.10">
    <property type="entry name" value="Winged helix-like DNA-binding domain superfamily/Winged helix DNA-binding domain"/>
    <property type="match status" value="1"/>
</dbReference>
<organism evidence="4 5">
    <name type="scientific">Blastococcus aurantiacus</name>
    <dbReference type="NCBI Taxonomy" id="1550231"/>
    <lineage>
        <taxon>Bacteria</taxon>
        <taxon>Bacillati</taxon>
        <taxon>Actinomycetota</taxon>
        <taxon>Actinomycetes</taxon>
        <taxon>Geodermatophilales</taxon>
        <taxon>Geodermatophilaceae</taxon>
        <taxon>Blastococcus</taxon>
    </lineage>
</organism>
<dbReference type="PIRSF" id="PIRSF036625">
    <property type="entry name" value="GAF_ANTAR"/>
    <property type="match status" value="1"/>
</dbReference>
<dbReference type="RefSeq" id="WP_091763564.1">
    <property type="nucleotide sequence ID" value="NZ_FNBT01000001.1"/>
</dbReference>
<dbReference type="Pfam" id="PF13185">
    <property type="entry name" value="GAF_2"/>
    <property type="match status" value="1"/>
</dbReference>
<dbReference type="Proteomes" id="UP000199406">
    <property type="component" value="Unassembled WGS sequence"/>
</dbReference>
<dbReference type="Pfam" id="PF03861">
    <property type="entry name" value="ANTAR"/>
    <property type="match status" value="1"/>
</dbReference>
<dbReference type="InterPro" id="IPR005561">
    <property type="entry name" value="ANTAR"/>
</dbReference>
<dbReference type="InterPro" id="IPR036388">
    <property type="entry name" value="WH-like_DNA-bd_sf"/>
</dbReference>
<name>A0A1G7HD04_9ACTN</name>
<dbReference type="GO" id="GO:0003723">
    <property type="term" value="F:RNA binding"/>
    <property type="evidence" value="ECO:0007669"/>
    <property type="project" value="InterPro"/>
</dbReference>
<reference evidence="5" key="1">
    <citation type="submission" date="2016-10" db="EMBL/GenBank/DDBJ databases">
        <authorList>
            <person name="Varghese N."/>
            <person name="Submissions S."/>
        </authorList>
    </citation>
    <scope>NUCLEOTIDE SEQUENCE [LARGE SCALE GENOMIC DNA]</scope>
    <source>
        <strain evidence="5">DSM 44268</strain>
    </source>
</reference>
<dbReference type="InterPro" id="IPR029016">
    <property type="entry name" value="GAF-like_dom_sf"/>
</dbReference>
<protein>
    <submittedName>
        <fullName evidence="4">GAF domain-containing protein</fullName>
    </submittedName>
</protein>
<evidence type="ECO:0000313" key="5">
    <source>
        <dbReference type="Proteomes" id="UP000199406"/>
    </source>
</evidence>
<dbReference type="SMART" id="SM01012">
    <property type="entry name" value="ANTAR"/>
    <property type="match status" value="1"/>
</dbReference>
<evidence type="ECO:0000256" key="2">
    <source>
        <dbReference type="ARBA" id="ARBA00023163"/>
    </source>
</evidence>
<dbReference type="InterPro" id="IPR012074">
    <property type="entry name" value="GAF_ANTAR"/>
</dbReference>
<dbReference type="OrthoDB" id="3683444at2"/>
<proteinExistence type="predicted"/>
<accession>A0A1G7HD04</accession>
<evidence type="ECO:0000256" key="1">
    <source>
        <dbReference type="ARBA" id="ARBA00023015"/>
    </source>
</evidence>
<dbReference type="EMBL" id="FNBT01000001">
    <property type="protein sequence ID" value="SDE98330.1"/>
    <property type="molecule type" value="Genomic_DNA"/>
</dbReference>
<dbReference type="PROSITE" id="PS50921">
    <property type="entry name" value="ANTAR"/>
    <property type="match status" value="1"/>
</dbReference>
<keyword evidence="5" id="KW-1185">Reference proteome</keyword>
<dbReference type="Gene3D" id="3.30.450.40">
    <property type="match status" value="1"/>
</dbReference>
<keyword evidence="2" id="KW-0804">Transcription</keyword>
<dbReference type="SUPFAM" id="SSF55781">
    <property type="entry name" value="GAF domain-like"/>
    <property type="match status" value="1"/>
</dbReference>
<dbReference type="STRING" id="1550231.SAMN05660662_0530"/>
<evidence type="ECO:0000313" key="4">
    <source>
        <dbReference type="EMBL" id="SDE98330.1"/>
    </source>
</evidence>